<dbReference type="SUPFAM" id="SSF49785">
    <property type="entry name" value="Galactose-binding domain-like"/>
    <property type="match status" value="1"/>
</dbReference>
<dbReference type="InterPro" id="IPR026444">
    <property type="entry name" value="Secre_tail"/>
</dbReference>
<accession>A0A0P0D6Y3</accession>
<organism evidence="12 13">
    <name type="scientific">Pseudalgibacter alginicilyticus</name>
    <dbReference type="NCBI Taxonomy" id="1736674"/>
    <lineage>
        <taxon>Bacteria</taxon>
        <taxon>Pseudomonadati</taxon>
        <taxon>Bacteroidota</taxon>
        <taxon>Flavobacteriia</taxon>
        <taxon>Flavobacteriales</taxon>
        <taxon>Flavobacteriaceae</taxon>
        <taxon>Pseudalgibacter</taxon>
    </lineage>
</organism>
<dbReference type="Gene3D" id="2.70.98.10">
    <property type="match status" value="1"/>
</dbReference>
<dbReference type="GO" id="GO:0016837">
    <property type="term" value="F:carbon-oxygen lyase activity, acting on polysaccharides"/>
    <property type="evidence" value="ECO:0007669"/>
    <property type="project" value="UniProtKB-ARBA"/>
</dbReference>
<keyword evidence="13" id="KW-1185">Reference proteome</keyword>
<evidence type="ECO:0000313" key="12">
    <source>
        <dbReference type="EMBL" id="ALJ04469.1"/>
    </source>
</evidence>
<dbReference type="GO" id="GO:0006027">
    <property type="term" value="P:glycosaminoglycan catabolic process"/>
    <property type="evidence" value="ECO:0007669"/>
    <property type="project" value="InterPro"/>
</dbReference>
<dbReference type="SUPFAM" id="SSF49863">
    <property type="entry name" value="Hyaluronate lyase-like, C-terminal domain"/>
    <property type="match status" value="1"/>
</dbReference>
<dbReference type="InterPro" id="IPR015177">
    <property type="entry name" value="Lyase_catalyt"/>
</dbReference>
<dbReference type="PATRIC" id="fig|1736674.3.peg.954"/>
<dbReference type="Gene3D" id="2.60.220.10">
    <property type="entry name" value="Polysaccharide lyase family 8-like, C-terminal"/>
    <property type="match status" value="1"/>
</dbReference>
<dbReference type="Pfam" id="PF02278">
    <property type="entry name" value="Lyase_8"/>
    <property type="match status" value="1"/>
</dbReference>
<evidence type="ECO:0000256" key="6">
    <source>
        <dbReference type="ARBA" id="ARBA00023239"/>
    </source>
</evidence>
<evidence type="ECO:0000256" key="2">
    <source>
        <dbReference type="ARBA" id="ARBA00006699"/>
    </source>
</evidence>
<evidence type="ECO:0000256" key="4">
    <source>
        <dbReference type="ARBA" id="ARBA00022729"/>
    </source>
</evidence>
<dbReference type="InterPro" id="IPR014718">
    <property type="entry name" value="GH-type_carb-bd"/>
</dbReference>
<name>A0A0P0D6Y3_9FLAO</name>
<evidence type="ECO:0000259" key="10">
    <source>
        <dbReference type="Pfam" id="PF09093"/>
    </source>
</evidence>
<dbReference type="KEGG" id="ahz:APS56_04640"/>
<dbReference type="InterPro" id="IPR003159">
    <property type="entry name" value="Lyase_8_central_dom"/>
</dbReference>
<dbReference type="InterPro" id="IPR039174">
    <property type="entry name" value="Chondroitin_ABC_lyase"/>
</dbReference>
<dbReference type="SUPFAM" id="SSF48230">
    <property type="entry name" value="Chondroitin AC/alginate lyase"/>
    <property type="match status" value="1"/>
</dbReference>
<dbReference type="EMBL" id="CP012898">
    <property type="protein sequence ID" value="ALJ04469.1"/>
    <property type="molecule type" value="Genomic_DNA"/>
</dbReference>
<feature type="compositionally biased region" description="Polar residues" evidence="7">
    <location>
        <begin position="1005"/>
        <end position="1023"/>
    </location>
</feature>
<feature type="domain" description="Lyase catalytic" evidence="10">
    <location>
        <begin position="193"/>
        <end position="480"/>
    </location>
</feature>
<dbReference type="Pfam" id="PF18962">
    <property type="entry name" value="Por_Secre_tail"/>
    <property type="match status" value="1"/>
</dbReference>
<evidence type="ECO:0008006" key="14">
    <source>
        <dbReference type="Google" id="ProtNLM"/>
    </source>
</evidence>
<dbReference type="SUPFAM" id="SSF74650">
    <property type="entry name" value="Galactose mutarotase-like"/>
    <property type="match status" value="1"/>
</dbReference>
<dbReference type="PANTHER" id="PTHR37322">
    <property type="match status" value="1"/>
</dbReference>
<feature type="domain" description="Secretion system C-terminal sorting" evidence="11">
    <location>
        <begin position="1179"/>
        <end position="1250"/>
    </location>
</feature>
<comment type="subunit">
    <text evidence="3">Monomer.</text>
</comment>
<dbReference type="GO" id="GO:0030246">
    <property type="term" value="F:carbohydrate binding"/>
    <property type="evidence" value="ECO:0007669"/>
    <property type="project" value="InterPro"/>
</dbReference>
<dbReference type="Gene3D" id="1.50.10.100">
    <property type="entry name" value="Chondroitin AC/alginate lyase"/>
    <property type="match status" value="1"/>
</dbReference>
<dbReference type="Gene3D" id="2.60.120.430">
    <property type="entry name" value="Galactose-binding lectin"/>
    <property type="match status" value="1"/>
</dbReference>
<protein>
    <recommendedName>
        <fullName evidence="14">Secretion system C-terminal sorting domain-containing protein</fullName>
    </recommendedName>
</protein>
<proteinExistence type="inferred from homology"/>
<dbReference type="Pfam" id="PF09092">
    <property type="entry name" value="Lyase_N"/>
    <property type="match status" value="1"/>
</dbReference>
<dbReference type="AlphaFoldDB" id="A0A0P0D6Y3"/>
<evidence type="ECO:0000259" key="8">
    <source>
        <dbReference type="Pfam" id="PF02278"/>
    </source>
</evidence>
<reference evidence="12 13" key="1">
    <citation type="submission" date="2015-10" db="EMBL/GenBank/DDBJ databases">
        <authorList>
            <person name="Gilbert D.G."/>
        </authorList>
    </citation>
    <scope>NUCLEOTIDE SEQUENCE [LARGE SCALE GENOMIC DNA]</scope>
    <source>
        <strain evidence="13">HZ-22</strain>
    </source>
</reference>
<keyword evidence="6" id="KW-0456">Lyase</keyword>
<evidence type="ECO:0000256" key="1">
    <source>
        <dbReference type="ARBA" id="ARBA00001913"/>
    </source>
</evidence>
<keyword evidence="4" id="KW-0732">Signal</keyword>
<feature type="region of interest" description="Disordered" evidence="7">
    <location>
        <begin position="990"/>
        <end position="1023"/>
    </location>
</feature>
<dbReference type="GO" id="GO:0005576">
    <property type="term" value="C:extracellular region"/>
    <property type="evidence" value="ECO:0007669"/>
    <property type="project" value="InterPro"/>
</dbReference>
<evidence type="ECO:0000256" key="7">
    <source>
        <dbReference type="SAM" id="MobiDB-lite"/>
    </source>
</evidence>
<dbReference type="Pfam" id="PF09093">
    <property type="entry name" value="Lyase_catalyt"/>
    <property type="match status" value="1"/>
</dbReference>
<dbReference type="InterPro" id="IPR008929">
    <property type="entry name" value="Chondroitin_lyas"/>
</dbReference>
<dbReference type="InterPro" id="IPR011071">
    <property type="entry name" value="Lyase_8-like_C"/>
</dbReference>
<dbReference type="InterPro" id="IPR011013">
    <property type="entry name" value="Gal_mutarotase_sf_dom"/>
</dbReference>
<evidence type="ECO:0000313" key="13">
    <source>
        <dbReference type="Proteomes" id="UP000057981"/>
    </source>
</evidence>
<dbReference type="PANTHER" id="PTHR37322:SF3">
    <property type="entry name" value="CHONDROITIN SULFATE ABC EXOLYASE"/>
    <property type="match status" value="1"/>
</dbReference>
<evidence type="ECO:0000259" key="9">
    <source>
        <dbReference type="Pfam" id="PF09092"/>
    </source>
</evidence>
<feature type="domain" description="Polysaccharide lyase family 8 central" evidence="8">
    <location>
        <begin position="537"/>
        <end position="798"/>
    </location>
</feature>
<dbReference type="GO" id="GO:0005975">
    <property type="term" value="P:carbohydrate metabolic process"/>
    <property type="evidence" value="ECO:0007669"/>
    <property type="project" value="InterPro"/>
</dbReference>
<comment type="cofactor">
    <cofactor evidence="1">
        <name>Ca(2+)</name>
        <dbReference type="ChEBI" id="CHEBI:29108"/>
    </cofactor>
</comment>
<comment type="similarity">
    <text evidence="2">Belongs to the polysaccharide lyase 8 family.</text>
</comment>
<keyword evidence="5" id="KW-0106">Calcium</keyword>
<evidence type="ECO:0000256" key="3">
    <source>
        <dbReference type="ARBA" id="ARBA00011245"/>
    </source>
</evidence>
<sequence length="1251" mass="139146">MQMYAQDESFEASVPAHWNTSNGTLSTSTDHYKLGNQSLEWNWTADAIITVDNLQSHGLVPSEVDGYYYNMFRMWVYNVSAISDSSMTVEFYDNTNTLQFYYTFQLNFYGWRAASASYVNEMSGIKSSNNITTMKIKAPSTGSGTFFFDYIDYTMARNTSRSADYQLPFITLNNNEHWGDMMYFQTLMKLPLTTPTTQELSDLESIKQKYDASIKGSAPSVSAVTSAISKYNALNIDYSGGLIKGSPLYGQDYSNSQNIKAVDDYILTFARDYTYTLSSTSKNYFLNTVRYLLDQGFADGSIMETIHHIGYNFRNIAAAIHLMETELKTEELWNDAQKMVEWYIALDGIWEPTASSSNMDDANTRSLNRLGACLYKSTDAEKVQYLKGYKNYLENFLTLYPKEGQGMKIDFTGFHHNTYYPGYAFLGYNEISKAVNYLSEGEFAVETNTKEVLKKALLLARVISASGDIPNSLSGRNPFVNPSFKNGLKDLGLASPVDTDLLKAYNYMYGSDSETSTYGTEVAPTGFWQVNFANLGVYRQDNWVADIKGFNKYFWGSEIYSSDNRYGRYQSYGAIEIMYQGGHTNSKFNINGWDWRRTPGATTKFLSWNDLLADTSRLDETTDSNFAASLRFGSKVNYYIDRDIEGNYGVFGMDFTQKDISSTHDADFKFKKSVFCFDGKLICLGSNINSASGLIATNLFQNYLSSTSAAVNINNTEVATFPYNNILSNTADHWLMDAVNTGYYVKSGNSVVIDRKNQDSPSETGNGADTNGNFASAYITHGSSPIDVGYEYVIIPGTNATDMVAFSANMANEETAYYEVIQKNQTAHIVKYNNIYGYALFDGGNYGTTTPIKENLGPCLVMAEEIGNNLNISVVSPDLNFAANNGDSQVRIIDITINGEWTLASSNGGAVSATVNTGETVLSIEAKNGLPVDIVLSNGYENPDYPIVYYEDFRYDLGNNGFTKYIENDGGHTNVSSILNRVSDIPDLADSKNLFNPETDRPSNRIPQGDSSDQRSISISGNDGTTNFPVDAYAVFTTLDLTESNPRINTNDTYKYASFWTERRYGNGDIATVTMLVSTAYTGNPTTTSWTVLPLYSGKLAETSDGLIFVKGVVDLTPYANGANGTSVTLACRYQGSDTNYSSTNRNGTFYFSDLQFYAQSTTLSVEKNTVLNENHINVYPNPTSNILNIDILKEEIDINEVSLIDITGKTIYSSRVNSDSILVSNFSKGLYFLAIKTNNAQVIIKKIIIN</sequence>
<dbReference type="STRING" id="1736674.APS56_04640"/>
<dbReference type="NCBIfam" id="TIGR04183">
    <property type="entry name" value="Por_Secre_tail"/>
    <property type="match status" value="1"/>
</dbReference>
<dbReference type="InterPro" id="IPR008979">
    <property type="entry name" value="Galactose-bd-like_sf"/>
</dbReference>
<dbReference type="Proteomes" id="UP000057981">
    <property type="component" value="Chromosome"/>
</dbReference>
<feature type="domain" description="Lyase N-terminal" evidence="9">
    <location>
        <begin position="9"/>
        <end position="169"/>
    </location>
</feature>
<dbReference type="InterPro" id="IPR015176">
    <property type="entry name" value="Lyase_N"/>
</dbReference>
<gene>
    <name evidence="12" type="ORF">APS56_04640</name>
</gene>
<evidence type="ECO:0000259" key="11">
    <source>
        <dbReference type="Pfam" id="PF18962"/>
    </source>
</evidence>
<evidence type="ECO:0000256" key="5">
    <source>
        <dbReference type="ARBA" id="ARBA00022837"/>
    </source>
</evidence>